<name>A0A167QAU2_CALVF</name>
<dbReference type="Proteomes" id="UP000076738">
    <property type="component" value="Unassembled WGS sequence"/>
</dbReference>
<protein>
    <submittedName>
        <fullName evidence="1">Uncharacterized protein</fullName>
    </submittedName>
</protein>
<evidence type="ECO:0000313" key="1">
    <source>
        <dbReference type="EMBL" id="KZO99587.1"/>
    </source>
</evidence>
<evidence type="ECO:0000313" key="2">
    <source>
        <dbReference type="Proteomes" id="UP000076738"/>
    </source>
</evidence>
<proteinExistence type="predicted"/>
<dbReference type="AlphaFoldDB" id="A0A167QAU2"/>
<gene>
    <name evidence="1" type="ORF">CALVIDRAFT_525184</name>
</gene>
<keyword evidence="2" id="KW-1185">Reference proteome</keyword>
<accession>A0A167QAU2</accession>
<sequence length="223" mass="25581">MFIWSDLNLPYVPPFGESIPLKEKTRTRNGVTTTVDVLDYYAIVTIIADVEKLRRWYTEKGGRERLSALVPVEDEAEMKIDDAKLGSVVDGGRRTIEERIIARLNTVLKPAGKGFVFPFTAHIEDFEYVHEFMCVWTICVGAPPLRAFTPKTTPEDRVEMFFNRPGVPERMQRLLTLFGEEFLEVVTPAVLVDRRKECRNWLRTTGEGEIVAARQAERTTEEK</sequence>
<reference evidence="1 2" key="1">
    <citation type="journal article" date="2016" name="Mol. Biol. Evol.">
        <title>Comparative Genomics of Early-Diverging Mushroom-Forming Fungi Provides Insights into the Origins of Lignocellulose Decay Capabilities.</title>
        <authorList>
            <person name="Nagy L.G."/>
            <person name="Riley R."/>
            <person name="Tritt A."/>
            <person name="Adam C."/>
            <person name="Daum C."/>
            <person name="Floudas D."/>
            <person name="Sun H."/>
            <person name="Yadav J.S."/>
            <person name="Pangilinan J."/>
            <person name="Larsson K.H."/>
            <person name="Matsuura K."/>
            <person name="Barry K."/>
            <person name="Labutti K."/>
            <person name="Kuo R."/>
            <person name="Ohm R.A."/>
            <person name="Bhattacharya S.S."/>
            <person name="Shirouzu T."/>
            <person name="Yoshinaga Y."/>
            <person name="Martin F.M."/>
            <person name="Grigoriev I.V."/>
            <person name="Hibbett D.S."/>
        </authorList>
    </citation>
    <scope>NUCLEOTIDE SEQUENCE [LARGE SCALE GENOMIC DNA]</scope>
    <source>
        <strain evidence="1 2">TUFC12733</strain>
    </source>
</reference>
<organism evidence="1 2">
    <name type="scientific">Calocera viscosa (strain TUFC12733)</name>
    <dbReference type="NCBI Taxonomy" id="1330018"/>
    <lineage>
        <taxon>Eukaryota</taxon>
        <taxon>Fungi</taxon>
        <taxon>Dikarya</taxon>
        <taxon>Basidiomycota</taxon>
        <taxon>Agaricomycotina</taxon>
        <taxon>Dacrymycetes</taxon>
        <taxon>Dacrymycetales</taxon>
        <taxon>Dacrymycetaceae</taxon>
        <taxon>Calocera</taxon>
    </lineage>
</organism>
<dbReference type="EMBL" id="KV417271">
    <property type="protein sequence ID" value="KZO99587.1"/>
    <property type="molecule type" value="Genomic_DNA"/>
</dbReference>